<name>A0A5A8DXT8_CAFRO</name>
<dbReference type="EMBL" id="VLTL01000008">
    <property type="protein sequence ID" value="KAA0171119.1"/>
    <property type="molecule type" value="Genomic_DNA"/>
</dbReference>
<evidence type="ECO:0008006" key="8">
    <source>
        <dbReference type="Google" id="ProtNLM"/>
    </source>
</evidence>
<evidence type="ECO:0000313" key="3">
    <source>
        <dbReference type="EMBL" id="KAA0171119.1"/>
    </source>
</evidence>
<evidence type="ECO:0000313" key="6">
    <source>
        <dbReference type="Proteomes" id="UP000324907"/>
    </source>
</evidence>
<protein>
    <recommendedName>
        <fullName evidence="8">Mitochondrial import inner membrane translocase subunit TIM22</fullName>
    </recommendedName>
</protein>
<dbReference type="EMBL" id="VLTM01000002">
    <property type="protein sequence ID" value="KAA0168600.1"/>
    <property type="molecule type" value="Genomic_DNA"/>
</dbReference>
<evidence type="ECO:0000313" key="5">
    <source>
        <dbReference type="Proteomes" id="UP000322899"/>
    </source>
</evidence>
<organism evidence="2 7">
    <name type="scientific">Cafeteria roenbergensis</name>
    <name type="common">Marine flagellate</name>
    <dbReference type="NCBI Taxonomy" id="33653"/>
    <lineage>
        <taxon>Eukaryota</taxon>
        <taxon>Sar</taxon>
        <taxon>Stramenopiles</taxon>
        <taxon>Bigyra</taxon>
        <taxon>Opalozoa</taxon>
        <taxon>Bicosoecida</taxon>
        <taxon>Cafeteriaceae</taxon>
        <taxon>Cafeteria</taxon>
    </lineage>
</organism>
<dbReference type="Proteomes" id="UP000322899">
    <property type="component" value="Unassembled WGS sequence"/>
</dbReference>
<evidence type="ECO:0000313" key="4">
    <source>
        <dbReference type="EMBL" id="KAA0172925.1"/>
    </source>
</evidence>
<dbReference type="AlphaFoldDB" id="A0A5A8DXT8"/>
<dbReference type="Proteomes" id="UP000324907">
    <property type="component" value="Unassembled WGS sequence"/>
</dbReference>
<evidence type="ECO:0000256" key="1">
    <source>
        <dbReference type="SAM" id="Phobius"/>
    </source>
</evidence>
<evidence type="ECO:0000313" key="2">
    <source>
        <dbReference type="EMBL" id="KAA0168600.1"/>
    </source>
</evidence>
<keyword evidence="1" id="KW-0472">Membrane</keyword>
<dbReference type="Proteomes" id="UP000325113">
    <property type="component" value="Unassembled WGS sequence"/>
</dbReference>
<dbReference type="EMBL" id="VLTO01000040">
    <property type="protein sequence ID" value="KAA0172925.1"/>
    <property type="molecule type" value="Genomic_DNA"/>
</dbReference>
<reference evidence="5 6" key="1">
    <citation type="submission" date="2019-07" db="EMBL/GenBank/DDBJ databases">
        <title>Genomes of Cafeteria roenbergensis.</title>
        <authorList>
            <person name="Fischer M.G."/>
            <person name="Hackl T."/>
            <person name="Roman M."/>
        </authorList>
    </citation>
    <scope>NUCLEOTIDE SEQUENCE [LARGE SCALE GENOMIC DNA]</scope>
    <source>
        <strain evidence="2 7">Cflag</strain>
        <strain evidence="4 5">E4-10P</strain>
        <strain evidence="3 6">RCC970-E3</strain>
    </source>
</reference>
<gene>
    <name evidence="4" type="ORF">FNF27_05562</name>
    <name evidence="3" type="ORF">FNF28_00886</name>
    <name evidence="2" type="ORF">FNF31_00480</name>
</gene>
<keyword evidence="1" id="KW-0812">Transmembrane</keyword>
<proteinExistence type="predicted"/>
<sequence length="186" mass="20360">MSDASSRDEASMEELREEVDAHWAKMKAIRLQQADRNESVMDSDFWRPVVMGFVGGSFIGTAVGLTEFLVNARKIAQKVGNAGVPRHLVNSCASKALACSGFFGVYQVTGTALDKFGILSEWSWENAAVSAAVAALPFLRNAASRANLPVFALLVAMERWDKYKVVQRMREEGIKVDTSTGALERV</sequence>
<feature type="transmembrane region" description="Helical" evidence="1">
    <location>
        <begin position="49"/>
        <end position="70"/>
    </location>
</feature>
<evidence type="ECO:0000313" key="7">
    <source>
        <dbReference type="Proteomes" id="UP000325113"/>
    </source>
</evidence>
<keyword evidence="1" id="KW-1133">Transmembrane helix</keyword>
<comment type="caution">
    <text evidence="2">The sequence shown here is derived from an EMBL/GenBank/DDBJ whole genome shotgun (WGS) entry which is preliminary data.</text>
</comment>
<accession>A0A5A8DXT8</accession>